<dbReference type="SUPFAM" id="SSF56219">
    <property type="entry name" value="DNase I-like"/>
    <property type="match status" value="1"/>
</dbReference>
<comment type="cofactor">
    <cofactor evidence="6">
        <name>Mg(2+)</name>
        <dbReference type="ChEBI" id="CHEBI:18420"/>
    </cofactor>
    <cofactor evidence="6">
        <name>Mn(2+)</name>
        <dbReference type="ChEBI" id="CHEBI:29035"/>
    </cofactor>
    <text evidence="6">Probably binds two magnesium or manganese ions per subunit.</text>
</comment>
<dbReference type="Proteomes" id="UP000510822">
    <property type="component" value="Chromosome"/>
</dbReference>
<protein>
    <submittedName>
        <fullName evidence="9">Exodeoxyribonuclease III</fullName>
        <ecNumber evidence="9">3.1.11.2</ecNumber>
    </submittedName>
</protein>
<comment type="similarity">
    <text evidence="1">Belongs to the DNA repair enzymes AP/ExoA family.</text>
</comment>
<gene>
    <name evidence="9" type="primary">xth</name>
    <name evidence="9" type="ORF">HZU75_07305</name>
</gene>
<dbReference type="EMBL" id="CP058952">
    <property type="protein sequence ID" value="QLI81347.1"/>
    <property type="molecule type" value="Genomic_DNA"/>
</dbReference>
<keyword evidence="10" id="KW-1185">Reference proteome</keyword>
<evidence type="ECO:0000256" key="2">
    <source>
        <dbReference type="ARBA" id="ARBA00022723"/>
    </source>
</evidence>
<keyword evidence="2 6" id="KW-0479">Metal-binding</keyword>
<evidence type="ECO:0000313" key="9">
    <source>
        <dbReference type="EMBL" id="QLI81347.1"/>
    </source>
</evidence>
<keyword evidence="6" id="KW-0464">Manganese</keyword>
<dbReference type="FunFam" id="3.60.10.10:FF:000026">
    <property type="entry name" value="Exodeoxyribonuclease III"/>
    <property type="match status" value="1"/>
</dbReference>
<evidence type="ECO:0000256" key="4">
    <source>
        <dbReference type="ARBA" id="ARBA00022842"/>
    </source>
</evidence>
<dbReference type="NCBIfam" id="TIGR00195">
    <property type="entry name" value="exoDNase_III"/>
    <property type="match status" value="1"/>
</dbReference>
<feature type="binding site" evidence="6">
    <location>
        <position position="147"/>
    </location>
    <ligand>
        <name>Mg(2+)</name>
        <dbReference type="ChEBI" id="CHEBI:18420"/>
        <label>1</label>
    </ligand>
</feature>
<dbReference type="GO" id="GO:0003677">
    <property type="term" value="F:DNA binding"/>
    <property type="evidence" value="ECO:0007669"/>
    <property type="project" value="InterPro"/>
</dbReference>
<dbReference type="PANTHER" id="PTHR22748">
    <property type="entry name" value="AP ENDONUCLEASE"/>
    <property type="match status" value="1"/>
</dbReference>
<dbReference type="AlphaFoldDB" id="A0A7D5ZGE3"/>
<proteinExistence type="inferred from homology"/>
<name>A0A7D5ZGE3_9NEIS</name>
<feature type="binding site" evidence="6">
    <location>
        <position position="35"/>
    </location>
    <ligand>
        <name>Mg(2+)</name>
        <dbReference type="ChEBI" id="CHEBI:18420"/>
        <label>1</label>
    </ligand>
</feature>
<dbReference type="GO" id="GO:0003906">
    <property type="term" value="F:DNA-(apurinic or apyrimidinic site) endonuclease activity"/>
    <property type="evidence" value="ECO:0007669"/>
    <property type="project" value="TreeGrafter"/>
</dbReference>
<dbReference type="InterPro" id="IPR036691">
    <property type="entry name" value="Endo/exonu/phosph_ase_sf"/>
</dbReference>
<evidence type="ECO:0000256" key="3">
    <source>
        <dbReference type="ARBA" id="ARBA00022801"/>
    </source>
</evidence>
<keyword evidence="4 6" id="KW-0460">Magnesium</keyword>
<keyword evidence="3 9" id="KW-0378">Hydrolase</keyword>
<dbReference type="RefSeq" id="WP_180308473.1">
    <property type="nucleotide sequence ID" value="NZ_CP058952.1"/>
</dbReference>
<dbReference type="KEGG" id="cfon:HZU75_07305"/>
<dbReference type="NCBIfam" id="TIGR00633">
    <property type="entry name" value="xth"/>
    <property type="match status" value="1"/>
</dbReference>
<dbReference type="GO" id="GO:0008311">
    <property type="term" value="F:double-stranded DNA 3'-5' DNA exonuclease activity"/>
    <property type="evidence" value="ECO:0007669"/>
    <property type="project" value="UniProtKB-EC"/>
</dbReference>
<feature type="binding site" evidence="6">
    <location>
        <position position="243"/>
    </location>
    <ligand>
        <name>Mg(2+)</name>
        <dbReference type="ChEBI" id="CHEBI:18420"/>
        <label>1</label>
    </ligand>
</feature>
<dbReference type="PANTHER" id="PTHR22748:SF6">
    <property type="entry name" value="DNA-(APURINIC OR APYRIMIDINIC SITE) ENDONUCLEASE"/>
    <property type="match status" value="1"/>
</dbReference>
<dbReference type="Pfam" id="PF03372">
    <property type="entry name" value="Exo_endo_phos"/>
    <property type="match status" value="1"/>
</dbReference>
<organism evidence="9 10">
    <name type="scientific">Chitinibacter fontanus</name>
    <dbReference type="NCBI Taxonomy" id="1737446"/>
    <lineage>
        <taxon>Bacteria</taxon>
        <taxon>Pseudomonadati</taxon>
        <taxon>Pseudomonadota</taxon>
        <taxon>Betaproteobacteria</taxon>
        <taxon>Neisseriales</taxon>
        <taxon>Chitinibacteraceae</taxon>
        <taxon>Chitinibacter</taxon>
    </lineage>
</organism>
<evidence type="ECO:0000256" key="7">
    <source>
        <dbReference type="PIRSR" id="PIRSR604808-3"/>
    </source>
</evidence>
<dbReference type="GO" id="GO:0008081">
    <property type="term" value="F:phosphoric diester hydrolase activity"/>
    <property type="evidence" value="ECO:0007669"/>
    <property type="project" value="TreeGrafter"/>
</dbReference>
<evidence type="ECO:0000259" key="8">
    <source>
        <dbReference type="Pfam" id="PF03372"/>
    </source>
</evidence>
<dbReference type="PROSITE" id="PS00726">
    <property type="entry name" value="AP_NUCLEASE_F1_1"/>
    <property type="match status" value="1"/>
</dbReference>
<feature type="binding site" evidence="6">
    <location>
        <position position="149"/>
    </location>
    <ligand>
        <name>Mg(2+)</name>
        <dbReference type="ChEBI" id="CHEBI:18420"/>
        <label>1</label>
    </ligand>
</feature>
<feature type="domain" description="Endonuclease/exonuclease/phosphatase" evidence="8">
    <location>
        <begin position="5"/>
        <end position="244"/>
    </location>
</feature>
<reference evidence="9 10" key="1">
    <citation type="journal article" date="2016" name="Int. J. Syst. Evol. Microbiol.">
        <title>Chitinibacter fontanus sp. nov., isolated from a spring.</title>
        <authorList>
            <person name="Sheu S.Y."/>
            <person name="Li Y.S."/>
            <person name="Young C.C."/>
            <person name="Chen W.M."/>
        </authorList>
    </citation>
    <scope>NUCLEOTIDE SEQUENCE [LARGE SCALE GENOMIC DNA]</scope>
    <source>
        <strain evidence="9 10">STM-7</strain>
    </source>
</reference>
<sequence length="257" mass="29229">MRIISANLNGIRSATTKGFFNWLASQNADVVGVQELKAQAADIKPEHTPTEFHAYFHYAEKKGYSGVGLYCRRKPDEVITGLGIEDIDAEGRYLEVRFGNLSVVSLYLPSGSSSEERQDVKFSFLERFWPRLNELRESGRDVIIMGDWNIAHHEIDLKNWKGNLKNSGFLPEERAWMTQLLGSGWVDTWRTLYPDVPGYTWWSNRGQAYAKDVGWRIDYQIATPALAATAKAASIYKDEKFSDHAPLIVDYDYPLAP</sequence>
<feature type="binding site" evidence="6">
    <location>
        <position position="7"/>
    </location>
    <ligand>
        <name>Mg(2+)</name>
        <dbReference type="ChEBI" id="CHEBI:18420"/>
        <label>1</label>
    </ligand>
</feature>
<evidence type="ECO:0000256" key="6">
    <source>
        <dbReference type="PIRSR" id="PIRSR604808-2"/>
    </source>
</evidence>
<feature type="active site" description="Proton donor/acceptor" evidence="5">
    <location>
        <position position="147"/>
    </location>
</feature>
<feature type="binding site" evidence="6">
    <location>
        <position position="244"/>
    </location>
    <ligand>
        <name>Mg(2+)</name>
        <dbReference type="ChEBI" id="CHEBI:18420"/>
        <label>1</label>
    </ligand>
</feature>
<dbReference type="PROSITE" id="PS51435">
    <property type="entry name" value="AP_NUCLEASE_F1_4"/>
    <property type="match status" value="1"/>
</dbReference>
<dbReference type="InterPro" id="IPR020847">
    <property type="entry name" value="AP_endonuclease_F1_BS"/>
</dbReference>
<feature type="site" description="Interaction with DNA substrate" evidence="7">
    <location>
        <position position="244"/>
    </location>
</feature>
<feature type="active site" evidence="5">
    <location>
        <position position="107"/>
    </location>
</feature>
<accession>A0A7D5ZGE3</accession>
<dbReference type="EC" id="3.1.11.2" evidence="9"/>
<dbReference type="InterPro" id="IPR004808">
    <property type="entry name" value="AP_endonuc_1"/>
</dbReference>
<evidence type="ECO:0000313" key="10">
    <source>
        <dbReference type="Proteomes" id="UP000510822"/>
    </source>
</evidence>
<dbReference type="GO" id="GO:0046872">
    <property type="term" value="F:metal ion binding"/>
    <property type="evidence" value="ECO:0007669"/>
    <property type="project" value="UniProtKB-KW"/>
</dbReference>
<dbReference type="InterPro" id="IPR005135">
    <property type="entry name" value="Endo/exonuclease/phosphatase"/>
</dbReference>
<dbReference type="GO" id="GO:0006284">
    <property type="term" value="P:base-excision repair"/>
    <property type="evidence" value="ECO:0007669"/>
    <property type="project" value="TreeGrafter"/>
</dbReference>
<feature type="active site" description="Proton acceptor" evidence="5">
    <location>
        <position position="244"/>
    </location>
</feature>
<feature type="site" description="Important for catalytic activity" evidence="7">
    <location>
        <position position="218"/>
    </location>
</feature>
<evidence type="ECO:0000256" key="1">
    <source>
        <dbReference type="ARBA" id="ARBA00007092"/>
    </source>
</evidence>
<dbReference type="CDD" id="cd10281">
    <property type="entry name" value="Nape_like_AP-endo"/>
    <property type="match status" value="1"/>
</dbReference>
<evidence type="ECO:0000256" key="5">
    <source>
        <dbReference type="PIRSR" id="PIRSR604808-1"/>
    </source>
</evidence>
<dbReference type="Gene3D" id="3.60.10.10">
    <property type="entry name" value="Endonuclease/exonuclease/phosphatase"/>
    <property type="match status" value="1"/>
</dbReference>
<feature type="site" description="Transition state stabilizer" evidence="7">
    <location>
        <position position="149"/>
    </location>
</feature>